<gene>
    <name evidence="2" type="ORF">OB236_35425</name>
</gene>
<dbReference type="Pfam" id="PF14583">
    <property type="entry name" value="Pectate_lyase22"/>
    <property type="match status" value="1"/>
</dbReference>
<proteinExistence type="predicted"/>
<dbReference type="Proteomes" id="UP001652445">
    <property type="component" value="Unassembled WGS sequence"/>
</dbReference>
<dbReference type="Gene3D" id="2.130.10.10">
    <property type="entry name" value="YVTN repeat-like/Quinoprotein amine dehydrogenase"/>
    <property type="match status" value="1"/>
</dbReference>
<dbReference type="PANTHER" id="PTHR36842">
    <property type="entry name" value="PROTEIN TOLB HOMOLOG"/>
    <property type="match status" value="1"/>
</dbReference>
<name>A0ABT2US19_9BACL</name>
<sequence length="360" mass="40310">MSRGRVYSSERRFFRDAVTGAEIVQLTSFPCINIKLYFHVNAFTPDSQTLVFQVFSEATRDSKVDIFKVNIDGKGLTQLTDAAEAGSPVVSPDGHWLYYMCHGELRRVSMTDYREERIGYIDGIQPSTGLSSNTAGSTINASMSSDGRVYFTDATLTNGRRAILRYTTDGKEAAIIYESDSITHTQCEPSEAKVVAFQHGPDAQHRNIWLINEDGTNVRPLDMPYGNGHWMWLGSTQRILTNLEKQFNGIAVMGEHDDNPEIIVTGEHFWHAASSRDGKWMVSDTSWPDNGIQLIHVDNKKYATLCYSQSSSSHPQWSHPHPSFSPDGNYVVYNSDITGTAQMYLVKIPEHLRAELQNGG</sequence>
<dbReference type="PANTHER" id="PTHR36842:SF1">
    <property type="entry name" value="PROTEIN TOLB"/>
    <property type="match status" value="1"/>
</dbReference>
<dbReference type="GO" id="GO:0016829">
    <property type="term" value="F:lyase activity"/>
    <property type="evidence" value="ECO:0007669"/>
    <property type="project" value="UniProtKB-KW"/>
</dbReference>
<dbReference type="InterPro" id="IPR015943">
    <property type="entry name" value="WD40/YVTN_repeat-like_dom_sf"/>
</dbReference>
<reference evidence="2 3" key="1">
    <citation type="submission" date="2022-09" db="EMBL/GenBank/DDBJ databases">
        <authorList>
            <person name="Han X.L."/>
            <person name="Wang Q."/>
            <person name="Lu T."/>
        </authorList>
    </citation>
    <scope>NUCLEOTIDE SEQUENCE [LARGE SCALE GENOMIC DNA]</scope>
    <source>
        <strain evidence="2 3">WQ 127069</strain>
    </source>
</reference>
<dbReference type="Pfam" id="PF07676">
    <property type="entry name" value="PD40"/>
    <property type="match status" value="1"/>
</dbReference>
<keyword evidence="2" id="KW-0456">Lyase</keyword>
<dbReference type="SUPFAM" id="SSF82171">
    <property type="entry name" value="DPP6 N-terminal domain-like"/>
    <property type="match status" value="1"/>
</dbReference>
<evidence type="ECO:0000259" key="1">
    <source>
        <dbReference type="Pfam" id="PF14583"/>
    </source>
</evidence>
<dbReference type="InterPro" id="IPR027946">
    <property type="entry name" value="Ogl_dom"/>
</dbReference>
<dbReference type="EMBL" id="JAOQIO010000121">
    <property type="protein sequence ID" value="MCU6797429.1"/>
    <property type="molecule type" value="Genomic_DNA"/>
</dbReference>
<keyword evidence="3" id="KW-1185">Reference proteome</keyword>
<dbReference type="RefSeq" id="WP_262688218.1">
    <property type="nucleotide sequence ID" value="NZ_JAOQIO010000121.1"/>
</dbReference>
<protein>
    <submittedName>
        <fullName evidence="2">Oligogalacturonate lyase family protein</fullName>
    </submittedName>
</protein>
<organism evidence="2 3">
    <name type="scientific">Paenibacillus baimaensis</name>
    <dbReference type="NCBI Taxonomy" id="2982185"/>
    <lineage>
        <taxon>Bacteria</taxon>
        <taxon>Bacillati</taxon>
        <taxon>Bacillota</taxon>
        <taxon>Bacilli</taxon>
        <taxon>Bacillales</taxon>
        <taxon>Paenibacillaceae</taxon>
        <taxon>Paenibacillus</taxon>
    </lineage>
</organism>
<dbReference type="InterPro" id="IPR011659">
    <property type="entry name" value="WD40"/>
</dbReference>
<feature type="domain" description="Oligogalacturonate lyase" evidence="1">
    <location>
        <begin position="1"/>
        <end position="221"/>
    </location>
</feature>
<evidence type="ECO:0000313" key="3">
    <source>
        <dbReference type="Proteomes" id="UP001652445"/>
    </source>
</evidence>
<evidence type="ECO:0000313" key="2">
    <source>
        <dbReference type="EMBL" id="MCU6797429.1"/>
    </source>
</evidence>
<accession>A0ABT2US19</accession>
<comment type="caution">
    <text evidence="2">The sequence shown here is derived from an EMBL/GenBank/DDBJ whole genome shotgun (WGS) entry which is preliminary data.</text>
</comment>